<feature type="transmembrane region" description="Helical" evidence="8">
    <location>
        <begin position="379"/>
        <end position="400"/>
    </location>
</feature>
<dbReference type="GO" id="GO:0005886">
    <property type="term" value="C:plasma membrane"/>
    <property type="evidence" value="ECO:0007669"/>
    <property type="project" value="UniProtKB-SubCell"/>
</dbReference>
<evidence type="ECO:0000256" key="3">
    <source>
        <dbReference type="ARBA" id="ARBA00022475"/>
    </source>
</evidence>
<reference evidence="10 11" key="1">
    <citation type="submission" date="2020-08" db="EMBL/GenBank/DDBJ databases">
        <title>Functional genomics of gut bacteria from endangered species of beetles.</title>
        <authorList>
            <person name="Carlos-Shanley C."/>
        </authorList>
    </citation>
    <scope>NUCLEOTIDE SEQUENCE [LARGE SCALE GENOMIC DNA]</scope>
    <source>
        <strain evidence="10 11">S00239</strain>
    </source>
</reference>
<keyword evidence="3" id="KW-1003">Cell membrane</keyword>
<evidence type="ECO:0000256" key="8">
    <source>
        <dbReference type="SAM" id="Phobius"/>
    </source>
</evidence>
<evidence type="ECO:0000256" key="5">
    <source>
        <dbReference type="ARBA" id="ARBA00022692"/>
    </source>
</evidence>
<evidence type="ECO:0000256" key="4">
    <source>
        <dbReference type="ARBA" id="ARBA00022519"/>
    </source>
</evidence>
<dbReference type="Gene3D" id="1.20.81.30">
    <property type="entry name" value="Type II secretion system (T2SS), domain F"/>
    <property type="match status" value="2"/>
</dbReference>
<keyword evidence="4" id="KW-0997">Cell inner membrane</keyword>
<evidence type="ECO:0000256" key="1">
    <source>
        <dbReference type="ARBA" id="ARBA00004429"/>
    </source>
</evidence>
<keyword evidence="5 8" id="KW-0812">Transmembrane</keyword>
<evidence type="ECO:0000256" key="2">
    <source>
        <dbReference type="ARBA" id="ARBA00005745"/>
    </source>
</evidence>
<organism evidence="10 11">
    <name type="scientific">Roseateles oligotrophus</name>
    <dbReference type="NCBI Taxonomy" id="1769250"/>
    <lineage>
        <taxon>Bacteria</taxon>
        <taxon>Pseudomonadati</taxon>
        <taxon>Pseudomonadota</taxon>
        <taxon>Betaproteobacteria</taxon>
        <taxon>Burkholderiales</taxon>
        <taxon>Sphaerotilaceae</taxon>
        <taxon>Roseateles</taxon>
    </lineage>
</organism>
<dbReference type="GO" id="GO:0015628">
    <property type="term" value="P:protein secretion by the type II secretion system"/>
    <property type="evidence" value="ECO:0007669"/>
    <property type="project" value="TreeGrafter"/>
</dbReference>
<dbReference type="Proteomes" id="UP000562027">
    <property type="component" value="Unassembled WGS sequence"/>
</dbReference>
<feature type="domain" description="Type II secretion system protein GspF" evidence="9">
    <location>
        <begin position="276"/>
        <end position="398"/>
    </location>
</feature>
<proteinExistence type="inferred from homology"/>
<dbReference type="FunFam" id="1.20.81.30:FF:000001">
    <property type="entry name" value="Type II secretion system protein F"/>
    <property type="match status" value="2"/>
</dbReference>
<evidence type="ECO:0000256" key="6">
    <source>
        <dbReference type="ARBA" id="ARBA00022989"/>
    </source>
</evidence>
<dbReference type="InterPro" id="IPR018076">
    <property type="entry name" value="T2SS_GspF_dom"/>
</dbReference>
<dbReference type="PANTHER" id="PTHR30012">
    <property type="entry name" value="GENERAL SECRETION PATHWAY PROTEIN"/>
    <property type="match status" value="1"/>
</dbReference>
<dbReference type="Pfam" id="PF00482">
    <property type="entry name" value="T2SSF"/>
    <property type="match status" value="2"/>
</dbReference>
<keyword evidence="11" id="KW-1185">Reference proteome</keyword>
<evidence type="ECO:0000313" key="11">
    <source>
        <dbReference type="Proteomes" id="UP000562027"/>
    </source>
</evidence>
<comment type="subcellular location">
    <subcellularLocation>
        <location evidence="1">Cell inner membrane</location>
        <topology evidence="1">Multi-pass membrane protein</topology>
    </subcellularLocation>
</comment>
<evidence type="ECO:0000256" key="7">
    <source>
        <dbReference type="ARBA" id="ARBA00023136"/>
    </source>
</evidence>
<comment type="caution">
    <text evidence="10">The sequence shown here is derived from an EMBL/GenBank/DDBJ whole genome shotgun (WGS) entry which is preliminary data.</text>
</comment>
<dbReference type="PANTHER" id="PTHR30012:SF4">
    <property type="entry name" value="MSHA BIOGENESIS PROTEIN MSHG"/>
    <property type="match status" value="1"/>
</dbReference>
<dbReference type="InterPro" id="IPR003004">
    <property type="entry name" value="GspF/PilC"/>
</dbReference>
<feature type="transmembrane region" description="Helical" evidence="8">
    <location>
        <begin position="225"/>
        <end position="247"/>
    </location>
</feature>
<dbReference type="EMBL" id="JACHLP010000001">
    <property type="protein sequence ID" value="MBB4841547.1"/>
    <property type="molecule type" value="Genomic_DNA"/>
</dbReference>
<gene>
    <name evidence="10" type="ORF">HNP55_000042</name>
</gene>
<protein>
    <submittedName>
        <fullName evidence="10">MSHA biogenesis protein MshG</fullName>
    </submittedName>
</protein>
<dbReference type="InterPro" id="IPR042094">
    <property type="entry name" value="T2SS_GspF_sf"/>
</dbReference>
<name>A0A840L810_9BURK</name>
<sequence>MQAFAWRGRNNRGELLEGVIDADSADAVAAQLMAGGVVPTGIELGGSSLSAPKQDFWQRLQARPVGMEDCLVMTRQLYTLQKAGVPILRALAGLEASTAQAAMVEMLQDLRASLDQGRELSTAMARHPKVFSPFYIAMIRVGEMTGRLTEVLLRLSQHLEFELDIRARIKQALRYPAMVVVAMIIAIIVINIFVLPTFATVFAGFKAELPLMTRMLLGFSAWTLHWWPMVLIGAAGGVMAVRAWLATPTGRYRWDRRKLRLPIAGEIVLKATLARFSRSFALAYSSGVPISQTMTVVAQTVDNAYIGNRIEQMRDGVERGESISRCAAAAGVFTPIVLQMIAVGEETGELDGLMMEIAQMYERETDYSIKGLSASIEPVLLLIIGVLVLILALGVFLPLWNLGQAAMGRGGG</sequence>
<comment type="similarity">
    <text evidence="2">Belongs to the GSP F family.</text>
</comment>
<keyword evidence="7 8" id="KW-0472">Membrane</keyword>
<dbReference type="PRINTS" id="PR00812">
    <property type="entry name" value="BCTERIALGSPF"/>
</dbReference>
<keyword evidence="6 8" id="KW-1133">Transmembrane helix</keyword>
<evidence type="ECO:0000259" key="9">
    <source>
        <dbReference type="Pfam" id="PF00482"/>
    </source>
</evidence>
<accession>A0A840L810</accession>
<evidence type="ECO:0000313" key="10">
    <source>
        <dbReference type="EMBL" id="MBB4841547.1"/>
    </source>
</evidence>
<feature type="domain" description="Type II secretion system protein GspF" evidence="9">
    <location>
        <begin position="74"/>
        <end position="196"/>
    </location>
</feature>
<dbReference type="AlphaFoldDB" id="A0A840L810"/>
<dbReference type="RefSeq" id="WP_184294799.1">
    <property type="nucleotide sequence ID" value="NZ_JACHLP010000001.1"/>
</dbReference>
<feature type="transmembrane region" description="Helical" evidence="8">
    <location>
        <begin position="175"/>
        <end position="205"/>
    </location>
</feature>